<name>A0A4Q0SKX4_9BRAD</name>
<comment type="caution">
    <text evidence="1">The sequence shown here is derived from an EMBL/GenBank/DDBJ whole genome shotgun (WGS) entry which is preliminary data.</text>
</comment>
<protein>
    <recommendedName>
        <fullName evidence="3">DUF2817 domain-containing protein</fullName>
    </recommendedName>
</protein>
<proteinExistence type="predicted"/>
<dbReference type="SUPFAM" id="SSF53187">
    <property type="entry name" value="Zn-dependent exopeptidases"/>
    <property type="match status" value="1"/>
</dbReference>
<evidence type="ECO:0000313" key="1">
    <source>
        <dbReference type="EMBL" id="RXH40395.1"/>
    </source>
</evidence>
<dbReference type="Proteomes" id="UP000290565">
    <property type="component" value="Unassembled WGS sequence"/>
</dbReference>
<dbReference type="InterPro" id="IPR021259">
    <property type="entry name" value="DUF2817"/>
</dbReference>
<organism evidence="1 2">
    <name type="scientific">Bradyrhizobium zhanjiangense</name>
    <dbReference type="NCBI Taxonomy" id="1325107"/>
    <lineage>
        <taxon>Bacteria</taxon>
        <taxon>Pseudomonadati</taxon>
        <taxon>Pseudomonadota</taxon>
        <taxon>Alphaproteobacteria</taxon>
        <taxon>Hyphomicrobiales</taxon>
        <taxon>Nitrobacteraceae</taxon>
        <taxon>Bradyrhizobium</taxon>
    </lineage>
</organism>
<reference evidence="1 2" key="1">
    <citation type="submission" date="2015-04" db="EMBL/GenBank/DDBJ databases">
        <title>Comparative genomics of rhizobia nodulating Arachis hypogaea in China.</title>
        <authorList>
            <person name="Li Y."/>
        </authorList>
    </citation>
    <scope>NUCLEOTIDE SEQUENCE [LARGE SCALE GENOMIC DNA]</scope>
    <source>
        <strain evidence="1 2">CCBAU 51787</strain>
    </source>
</reference>
<dbReference type="Pfam" id="PF10994">
    <property type="entry name" value="DUF2817"/>
    <property type="match status" value="1"/>
</dbReference>
<dbReference type="EMBL" id="LBJM01000041">
    <property type="protein sequence ID" value="RXH40395.1"/>
    <property type="molecule type" value="Genomic_DNA"/>
</dbReference>
<evidence type="ECO:0008006" key="3">
    <source>
        <dbReference type="Google" id="ProtNLM"/>
    </source>
</evidence>
<dbReference type="AlphaFoldDB" id="A0A4Q0SKX4"/>
<evidence type="ECO:0000313" key="2">
    <source>
        <dbReference type="Proteomes" id="UP000290565"/>
    </source>
</evidence>
<dbReference type="RefSeq" id="WP_128944737.1">
    <property type="nucleotide sequence ID" value="NZ_LBJM01000041.1"/>
</dbReference>
<accession>A0A4Q0SKX4</accession>
<dbReference type="Gene3D" id="3.40.630.10">
    <property type="entry name" value="Zn peptidases"/>
    <property type="match status" value="1"/>
</dbReference>
<sequence length="367" mass="40849">MNLDSAKRLATEVFSDTYHEARQKFLEAAPSSKAYACSTKGPGGEALFTDAVYIGAPNAKKLLILISGTHGVEGYCGSAAQLLFLKAGFHKRLASEIAVLFVHALNCFGFAWDRRVTAEGCDLNRNFIDFSKPIPANPGYEELAEHLVPADLSPEGLRRAEAAISEYRSRHGEWSFQAMRKSGQYTRPGGMFYGGTGPTEARFTLEQITRDFDVFQRDEVVVLDYHTGLGPYGYCELQCEDVSGMDGYERAVRIFGPSVTSNLVGNSTSPLLHGTQAEYWQRALGGRQTYVCPEFGTYEPDRSRKAFRDDLWLFLHRPDAADSELGRKIRAATKAHFYPQAADWKEMVVWRSHQVSRQAIEALSSAD</sequence>
<gene>
    <name evidence="1" type="ORF">XH94_13275</name>
</gene>
<dbReference type="CDD" id="cd06233">
    <property type="entry name" value="M14-like"/>
    <property type="match status" value="1"/>
</dbReference>